<dbReference type="NCBIfam" id="TIGR02537">
    <property type="entry name" value="arch_flag_Nterm"/>
    <property type="match status" value="1"/>
</dbReference>
<name>A0A382DL52_9ZZZZ</name>
<evidence type="ECO:0000313" key="3">
    <source>
        <dbReference type="EMBL" id="SVB38762.1"/>
    </source>
</evidence>
<dbReference type="AlphaFoldDB" id="A0A382DL52"/>
<feature type="domain" description="Archaeal Type IV pilin N-terminal" evidence="2">
    <location>
        <begin position="10"/>
        <end position="53"/>
    </location>
</feature>
<keyword evidence="1" id="KW-1133">Transmembrane helix</keyword>
<feature type="transmembrane region" description="Helical" evidence="1">
    <location>
        <begin position="12"/>
        <end position="36"/>
    </location>
</feature>
<dbReference type="InterPro" id="IPR013373">
    <property type="entry name" value="Flagellin/pilin_N_arc"/>
</dbReference>
<evidence type="ECO:0000256" key="1">
    <source>
        <dbReference type="SAM" id="Phobius"/>
    </source>
</evidence>
<dbReference type="Pfam" id="PF07790">
    <property type="entry name" value="Pilin_N"/>
    <property type="match status" value="1"/>
</dbReference>
<organism evidence="3">
    <name type="scientific">marine metagenome</name>
    <dbReference type="NCBI Taxonomy" id="408172"/>
    <lineage>
        <taxon>unclassified sequences</taxon>
        <taxon>metagenomes</taxon>
        <taxon>ecological metagenomes</taxon>
    </lineage>
</organism>
<keyword evidence="1" id="KW-0472">Membrane</keyword>
<dbReference type="EMBL" id="UINC01039780">
    <property type="protein sequence ID" value="SVB38762.1"/>
    <property type="molecule type" value="Genomic_DNA"/>
</dbReference>
<reference evidence="3" key="1">
    <citation type="submission" date="2018-05" db="EMBL/GenBank/DDBJ databases">
        <authorList>
            <person name="Lanie J.A."/>
            <person name="Ng W.-L."/>
            <person name="Kazmierczak K.M."/>
            <person name="Andrzejewski T.M."/>
            <person name="Davidsen T.M."/>
            <person name="Wayne K.J."/>
            <person name="Tettelin H."/>
            <person name="Glass J.I."/>
            <person name="Rusch D."/>
            <person name="Podicherti R."/>
            <person name="Tsui H.-C.T."/>
            <person name="Winkler M.E."/>
        </authorList>
    </citation>
    <scope>NUCLEOTIDE SEQUENCE</scope>
</reference>
<sequence length="166" mass="18055">MQRRIVKDEQAVSPVIAVILMVAITVVLAAVLYVWASSFLGGTTKNAPTGSMVVSEDGSGVWTVQIVKISPAVSVNSVHWYLLNVQGNTESDGLVSDIYGYFPGQGKAVVFVDNDFDGKITPGDKFEIHPEEPASDLENINDVRDYAFRMKFEPTGDTIGYDIPLN</sequence>
<evidence type="ECO:0000259" key="2">
    <source>
        <dbReference type="Pfam" id="PF07790"/>
    </source>
</evidence>
<dbReference type="InterPro" id="IPR012859">
    <property type="entry name" value="Pilin_N_archaeal"/>
</dbReference>
<accession>A0A382DL52</accession>
<gene>
    <name evidence="3" type="ORF">METZ01_LOCUS191616</name>
</gene>
<proteinExistence type="predicted"/>
<protein>
    <recommendedName>
        <fullName evidence="2">Archaeal Type IV pilin N-terminal domain-containing protein</fullName>
    </recommendedName>
</protein>
<keyword evidence="1" id="KW-0812">Transmembrane</keyword>